<evidence type="ECO:0000313" key="1">
    <source>
        <dbReference type="EMBL" id="GAA0539450.1"/>
    </source>
</evidence>
<dbReference type="EMBL" id="BAAADQ010000005">
    <property type="protein sequence ID" value="GAA0539450.1"/>
    <property type="molecule type" value="Genomic_DNA"/>
</dbReference>
<reference evidence="2 4" key="3">
    <citation type="submission" date="2024-06" db="EMBL/GenBank/DDBJ databases">
        <title>Halorubrum miltondacostae sp. nov., a potential PHA producer isolated from an inland solar saltern in Rio Maior, Portugal.</title>
        <authorList>
            <person name="Albuquerque L."/>
            <person name="Viver T."/>
            <person name="Barroso C."/>
            <person name="Claudino R."/>
            <person name="Galvan M."/>
            <person name="Simoes G."/>
            <person name="Lobo Da Cunha A."/>
            <person name="Egas C."/>
        </authorList>
    </citation>
    <scope>NUCLEOTIDE SEQUENCE [LARGE SCALE GENOMIC DNA]</scope>
    <source>
        <strain evidence="2 4">DSM 18646</strain>
    </source>
</reference>
<dbReference type="RefSeq" id="WP_343777674.1">
    <property type="nucleotide sequence ID" value="NZ_BAAADQ010000005.1"/>
</dbReference>
<dbReference type="Proteomes" id="UP001567571">
    <property type="component" value="Unassembled WGS sequence"/>
</dbReference>
<reference evidence="1" key="1">
    <citation type="journal article" date="2014" name="Int. J. Syst. Evol. Microbiol.">
        <title>Complete genome sequence of Corynebacterium casei LMG S-19264T (=DSM 44701T), isolated from a smear-ripened cheese.</title>
        <authorList>
            <consortium name="US DOE Joint Genome Institute (JGI-PGF)"/>
            <person name="Walter F."/>
            <person name="Albersmeier A."/>
            <person name="Kalinowski J."/>
            <person name="Ruckert C."/>
        </authorList>
    </citation>
    <scope>NUCLEOTIDE SEQUENCE</scope>
    <source>
        <strain evidence="1">JCM 14265</strain>
    </source>
</reference>
<name>A0AAV3SQJ0_9EURY</name>
<evidence type="ECO:0000313" key="2">
    <source>
        <dbReference type="EMBL" id="MEZ3168786.1"/>
    </source>
</evidence>
<dbReference type="AlphaFoldDB" id="A0AAV3SQJ0"/>
<protein>
    <submittedName>
        <fullName evidence="1">Uncharacterized protein</fullName>
    </submittedName>
</protein>
<reference evidence="1" key="2">
    <citation type="submission" date="2023-12" db="EMBL/GenBank/DDBJ databases">
        <authorList>
            <person name="Sun Q."/>
            <person name="Inoue M."/>
        </authorList>
    </citation>
    <scope>NUCLEOTIDE SEQUENCE</scope>
    <source>
        <strain evidence="1">JCM 14265</strain>
    </source>
</reference>
<evidence type="ECO:0000313" key="3">
    <source>
        <dbReference type="Proteomes" id="UP001501425"/>
    </source>
</evidence>
<accession>A0AAV3SQJ0</accession>
<keyword evidence="4" id="KW-1185">Reference proteome</keyword>
<dbReference type="Proteomes" id="UP001501425">
    <property type="component" value="Unassembled WGS sequence"/>
</dbReference>
<gene>
    <name evidence="2" type="ORF">ABNG02_15840</name>
    <name evidence="1" type="ORF">GCM10008994_13200</name>
</gene>
<evidence type="ECO:0000313" key="4">
    <source>
        <dbReference type="Proteomes" id="UP001567571"/>
    </source>
</evidence>
<proteinExistence type="predicted"/>
<sequence length="84" mass="9227">MPSQATRTRTTVDITELGFDADDVDVSVAVDEHDDGTIVEVEHDSEAWTLTFNEYGELQNTPSRSPPRWLGPAIKKAAPGLRVC</sequence>
<dbReference type="EMBL" id="JBEDNW010000010">
    <property type="protein sequence ID" value="MEZ3168786.1"/>
    <property type="molecule type" value="Genomic_DNA"/>
</dbReference>
<organism evidence="1 3">
    <name type="scientific">Halorubrum ejinorense</name>
    <dbReference type="NCBI Taxonomy" id="425309"/>
    <lineage>
        <taxon>Archaea</taxon>
        <taxon>Methanobacteriati</taxon>
        <taxon>Methanobacteriota</taxon>
        <taxon>Stenosarchaea group</taxon>
        <taxon>Halobacteria</taxon>
        <taxon>Halobacteriales</taxon>
        <taxon>Haloferacaceae</taxon>
        <taxon>Halorubrum</taxon>
    </lineage>
</organism>
<comment type="caution">
    <text evidence="1">The sequence shown here is derived from an EMBL/GenBank/DDBJ whole genome shotgun (WGS) entry which is preliminary data.</text>
</comment>